<proteinExistence type="predicted"/>
<dbReference type="Proteomes" id="UP001568358">
    <property type="component" value="Unassembled WGS sequence"/>
</dbReference>
<gene>
    <name evidence="4" type="ORF">AB2Z07_11835</name>
</gene>
<evidence type="ECO:0000313" key="4">
    <source>
        <dbReference type="EMBL" id="MEZ6854210.1"/>
    </source>
</evidence>
<dbReference type="GO" id="GO:0004519">
    <property type="term" value="F:endonuclease activity"/>
    <property type="evidence" value="ECO:0007669"/>
    <property type="project" value="UniProtKB-KW"/>
</dbReference>
<keyword evidence="4" id="KW-0378">Hydrolase</keyword>
<keyword evidence="4" id="KW-0540">Nuclease</keyword>
<accession>A0ABV4JTZ2</accession>
<reference evidence="4 5" key="1">
    <citation type="submission" date="2024-07" db="EMBL/GenBank/DDBJ databases">
        <title>Active virus-host system and metabolic interactions in a Lokiarchaeon culture.</title>
        <authorList>
            <person name="Ponce Toledo R.I."/>
            <person name="Rodrigues Oliveira T."/>
            <person name="Schleper C."/>
        </authorList>
    </citation>
    <scope>NUCLEOTIDE SEQUENCE [LARGE SCALE GENOMIC DNA]</scope>
    <source>
        <strain evidence="4 5">B35</strain>
    </source>
</reference>
<dbReference type="EMBL" id="JBFSOO010000008">
    <property type="protein sequence ID" value="MEZ6854210.1"/>
    <property type="molecule type" value="Genomic_DNA"/>
</dbReference>
<sequence length="695" mass="78902">MLTNPTPTKPKRTSAKPSVVRLTRKVPAWLPERVRRRLISRVRSSGGRLLHSTKFSKGERATLRHRKKIPVSVWSERHRVVHNSSIPGRWSNEITPYLAGVMDASMFPGVQDITLSKGPQTGGTEAIHNVVGYIADRSPAPTMYVFPSENTARENMTDRIYPMYTASSRLRGLLTGKSEDKGSIRLKLRNMHVYMAWSGSRTALSNKPICYLVMDELDKYQDSKKEASSEALALKRTETYPRKRKRWRISSPSDSGSAIQRNFDQAQGRFDYVVRCRHCGMEQVMRFEQIKWDGGTDANSQEIMAQHLAWYECEHCGTCWTDIDRDEAVKLGHWRERTSGLELFAYLQTVKPRSIAFHIPGWLSRFVSLSAIAGEFIAYKQAQKKGDPEWRNMRKDFYNARLALPWVDYEEERTKSAILALCDDRPRGRVPGVDKDGKPRVAALIAGVDTQGNEEKGHYKYVIRAFGYGESGESWKVQSGAVTSIEAMEKILWGSTYKDAQGNEHVVRFVMWDAMGHQTKRIYELASKHRTRMLPTQGKQKLDAPLQQTVIEYFPGTKIRVPGGVRLTKVNTKFFKDDLSAKLAIAPGDPGCFWLHAAPQTDDGSTILDSYAAEMTAEYYDFKLRKWIQPENKKNDYWDCEVLCLAGAWHIGVSNWKRPVETAQKQQSTPVAPKRPTAAPAQAAGVGMRPAWFSR</sequence>
<keyword evidence="5" id="KW-1185">Reference proteome</keyword>
<evidence type="ECO:0000256" key="1">
    <source>
        <dbReference type="SAM" id="MobiDB-lite"/>
    </source>
</evidence>
<evidence type="ECO:0000259" key="3">
    <source>
        <dbReference type="Pfam" id="PF20454"/>
    </source>
</evidence>
<protein>
    <submittedName>
        <fullName evidence="4">Terminase gpA endonuclease subunit</fullName>
    </submittedName>
</protein>
<comment type="caution">
    <text evidence="4">The sequence shown here is derived from an EMBL/GenBank/DDBJ whole genome shotgun (WGS) entry which is preliminary data.</text>
</comment>
<feature type="domain" description="Terminase large subunit GpA endonuclease" evidence="3">
    <location>
        <begin position="356"/>
        <end position="655"/>
    </location>
</feature>
<dbReference type="Pfam" id="PF05876">
    <property type="entry name" value="GpA_ATPase"/>
    <property type="match status" value="1"/>
</dbReference>
<dbReference type="InterPro" id="IPR046454">
    <property type="entry name" value="GpA_endonuclease"/>
</dbReference>
<dbReference type="InterPro" id="IPR046453">
    <property type="entry name" value="GpA_ATPase"/>
</dbReference>
<organism evidence="4 5">
    <name type="scientific">Halodesulfovibrio aestuarii</name>
    <dbReference type="NCBI Taxonomy" id="126333"/>
    <lineage>
        <taxon>Bacteria</taxon>
        <taxon>Pseudomonadati</taxon>
        <taxon>Thermodesulfobacteriota</taxon>
        <taxon>Desulfovibrionia</taxon>
        <taxon>Desulfovibrionales</taxon>
        <taxon>Desulfovibrionaceae</taxon>
        <taxon>Halodesulfovibrio</taxon>
    </lineage>
</organism>
<keyword evidence="4" id="KW-0255">Endonuclease</keyword>
<evidence type="ECO:0000313" key="5">
    <source>
        <dbReference type="Proteomes" id="UP001568358"/>
    </source>
</evidence>
<dbReference type="RefSeq" id="WP_371150752.1">
    <property type="nucleotide sequence ID" value="NZ_JBFSOO010000008.1"/>
</dbReference>
<evidence type="ECO:0000259" key="2">
    <source>
        <dbReference type="Pfam" id="PF05876"/>
    </source>
</evidence>
<name>A0ABV4JTZ2_9BACT</name>
<dbReference type="Pfam" id="PF20454">
    <property type="entry name" value="GpA_nuclease"/>
    <property type="match status" value="1"/>
</dbReference>
<feature type="region of interest" description="Disordered" evidence="1">
    <location>
        <begin position="660"/>
        <end position="695"/>
    </location>
</feature>
<feature type="domain" description="Phage terminase large subunit GpA ATPase" evidence="2">
    <location>
        <begin position="84"/>
        <end position="334"/>
    </location>
</feature>